<dbReference type="InterPro" id="IPR050155">
    <property type="entry name" value="HAD-like_hydrolase_sf"/>
</dbReference>
<name>A0A1F8F432_9BACT</name>
<proteinExistence type="predicted"/>
<dbReference type="GO" id="GO:0006281">
    <property type="term" value="P:DNA repair"/>
    <property type="evidence" value="ECO:0007669"/>
    <property type="project" value="TreeGrafter"/>
</dbReference>
<dbReference type="InterPro" id="IPR023198">
    <property type="entry name" value="PGP-like_dom2"/>
</dbReference>
<dbReference type="SFLD" id="SFLDG01129">
    <property type="entry name" value="C1.5:_HAD__Beta-PGM__Phosphata"/>
    <property type="match status" value="1"/>
</dbReference>
<gene>
    <name evidence="1" type="ORF">A3B86_01620</name>
</gene>
<protein>
    <recommendedName>
        <fullName evidence="3">Haloacid dehalogenase</fullName>
    </recommendedName>
</protein>
<evidence type="ECO:0000313" key="1">
    <source>
        <dbReference type="EMBL" id="OGN07428.1"/>
    </source>
</evidence>
<evidence type="ECO:0000313" key="2">
    <source>
        <dbReference type="Proteomes" id="UP000176834"/>
    </source>
</evidence>
<dbReference type="InterPro" id="IPR041492">
    <property type="entry name" value="HAD_2"/>
</dbReference>
<accession>A0A1F8F432</accession>
<dbReference type="Gene3D" id="3.40.50.1000">
    <property type="entry name" value="HAD superfamily/HAD-like"/>
    <property type="match status" value="1"/>
</dbReference>
<dbReference type="Proteomes" id="UP000176834">
    <property type="component" value="Unassembled WGS sequence"/>
</dbReference>
<dbReference type="InterPro" id="IPR036412">
    <property type="entry name" value="HAD-like_sf"/>
</dbReference>
<dbReference type="PANTHER" id="PTHR43434:SF1">
    <property type="entry name" value="PHOSPHOGLYCOLATE PHOSPHATASE"/>
    <property type="match status" value="1"/>
</dbReference>
<dbReference type="PANTHER" id="PTHR43434">
    <property type="entry name" value="PHOSPHOGLYCOLATE PHOSPHATASE"/>
    <property type="match status" value="1"/>
</dbReference>
<dbReference type="InterPro" id="IPR006439">
    <property type="entry name" value="HAD-SF_hydro_IA"/>
</dbReference>
<dbReference type="Gene3D" id="1.10.150.240">
    <property type="entry name" value="Putative phosphatase, domain 2"/>
    <property type="match status" value="1"/>
</dbReference>
<dbReference type="SFLD" id="SFLDS00003">
    <property type="entry name" value="Haloacid_Dehalogenase"/>
    <property type="match status" value="1"/>
</dbReference>
<dbReference type="SUPFAM" id="SSF56784">
    <property type="entry name" value="HAD-like"/>
    <property type="match status" value="1"/>
</dbReference>
<evidence type="ECO:0008006" key="3">
    <source>
        <dbReference type="Google" id="ProtNLM"/>
    </source>
</evidence>
<comment type="caution">
    <text evidence="1">The sequence shown here is derived from an EMBL/GenBank/DDBJ whole genome shotgun (WGS) entry which is preliminary data.</text>
</comment>
<dbReference type="NCBIfam" id="TIGR01509">
    <property type="entry name" value="HAD-SF-IA-v3"/>
    <property type="match status" value="1"/>
</dbReference>
<organism evidence="1 2">
    <name type="scientific">Candidatus Yanofskybacteria bacterium RIFCSPHIGHO2_02_FULL_38_22b</name>
    <dbReference type="NCBI Taxonomy" id="1802673"/>
    <lineage>
        <taxon>Bacteria</taxon>
        <taxon>Candidatus Yanofskyibacteriota</taxon>
    </lineage>
</organism>
<dbReference type="EMBL" id="MGJN01000007">
    <property type="protein sequence ID" value="OGN07428.1"/>
    <property type="molecule type" value="Genomic_DNA"/>
</dbReference>
<reference evidence="1 2" key="1">
    <citation type="journal article" date="2016" name="Nat. Commun.">
        <title>Thousands of microbial genomes shed light on interconnected biogeochemical processes in an aquifer system.</title>
        <authorList>
            <person name="Anantharaman K."/>
            <person name="Brown C.T."/>
            <person name="Hug L.A."/>
            <person name="Sharon I."/>
            <person name="Castelle C.J."/>
            <person name="Probst A.J."/>
            <person name="Thomas B.C."/>
            <person name="Singh A."/>
            <person name="Wilkins M.J."/>
            <person name="Karaoz U."/>
            <person name="Brodie E.L."/>
            <person name="Williams K.H."/>
            <person name="Hubbard S.S."/>
            <person name="Banfield J.F."/>
        </authorList>
    </citation>
    <scope>NUCLEOTIDE SEQUENCE [LARGE SCALE GENOMIC DNA]</scope>
</reference>
<sequence>MIRGIFFDFNGCLLDDRGLTFKSVQEVCRAFKTSKLPIFEEWRRSIGSNYMDFYRSAGVDPQVTAKELNAVRNNYVLSNWREAQLRSDAVSVVTRCKNEGLKVAIVSAETNRLLIRRIKGAGLEKVFDAIYTDASPKKAYLDKALKDLQLLPEEVLFIEDTAEGVRAGREAGLITVGFVNDTSFGFHDDIRKAKPRWTIAELSEIFVVINYVNLASRIYPDYLERR</sequence>
<dbReference type="GO" id="GO:0008967">
    <property type="term" value="F:phosphoglycolate phosphatase activity"/>
    <property type="evidence" value="ECO:0007669"/>
    <property type="project" value="TreeGrafter"/>
</dbReference>
<dbReference type="InterPro" id="IPR023214">
    <property type="entry name" value="HAD_sf"/>
</dbReference>
<dbReference type="Pfam" id="PF13419">
    <property type="entry name" value="HAD_2"/>
    <property type="match status" value="1"/>
</dbReference>
<dbReference type="AlphaFoldDB" id="A0A1F8F432"/>